<dbReference type="EMBL" id="JACDTZ010000001">
    <property type="protein sequence ID" value="MBA5243220.1"/>
    <property type="molecule type" value="Genomic_DNA"/>
</dbReference>
<evidence type="ECO:0000256" key="6">
    <source>
        <dbReference type="ARBA" id="ARBA00023136"/>
    </source>
</evidence>
<evidence type="ECO:0000256" key="2">
    <source>
        <dbReference type="ARBA" id="ARBA00022448"/>
    </source>
</evidence>
<evidence type="ECO:0000256" key="3">
    <source>
        <dbReference type="ARBA" id="ARBA00022475"/>
    </source>
</evidence>
<evidence type="ECO:0000256" key="7">
    <source>
        <dbReference type="SAM" id="Phobius"/>
    </source>
</evidence>
<feature type="transmembrane region" description="Helical" evidence="7">
    <location>
        <begin position="141"/>
        <end position="161"/>
    </location>
</feature>
<feature type="transmembrane region" description="Helical" evidence="7">
    <location>
        <begin position="205"/>
        <end position="224"/>
    </location>
</feature>
<keyword evidence="10" id="KW-1185">Reference proteome</keyword>
<keyword evidence="3" id="KW-1003">Cell membrane</keyword>
<reference evidence="9 10" key="1">
    <citation type="submission" date="2020-07" db="EMBL/GenBank/DDBJ databases">
        <title>Draft genome and description of Corynebacterium haemomassiliense strain Marseile-Q3615 sp. nov.</title>
        <authorList>
            <person name="Boxberger M."/>
            <person name="La Scola B."/>
        </authorList>
    </citation>
    <scope>NUCLEOTIDE SEQUENCE [LARGE SCALE GENOMIC DNA]</scope>
    <source>
        <strain evidence="9 10">Marseille-Q3615</strain>
    </source>
</reference>
<keyword evidence="6 7" id="KW-0472">Membrane</keyword>
<dbReference type="GO" id="GO:0005886">
    <property type="term" value="C:plasma membrane"/>
    <property type="evidence" value="ECO:0007669"/>
    <property type="project" value="UniProtKB-SubCell"/>
</dbReference>
<keyword evidence="2" id="KW-0813">Transport</keyword>
<feature type="transmembrane region" description="Helical" evidence="7">
    <location>
        <begin position="103"/>
        <end position="121"/>
    </location>
</feature>
<dbReference type="PANTHER" id="PTHR43302">
    <property type="entry name" value="TRANSPORTER ARSB-RELATED"/>
    <property type="match status" value="1"/>
</dbReference>
<keyword evidence="5 7" id="KW-1133">Transmembrane helix</keyword>
<evidence type="ECO:0000256" key="1">
    <source>
        <dbReference type="ARBA" id="ARBA00004651"/>
    </source>
</evidence>
<accession>A0A7W2E909</accession>
<organism evidence="9 10">
    <name type="scientific">Corynebacterium haemomassiliense</name>
    <dbReference type="NCBI Taxonomy" id="2754726"/>
    <lineage>
        <taxon>Bacteria</taxon>
        <taxon>Bacillati</taxon>
        <taxon>Actinomycetota</taxon>
        <taxon>Actinomycetes</taxon>
        <taxon>Mycobacteriales</taxon>
        <taxon>Corynebacteriaceae</taxon>
        <taxon>Corynebacterium</taxon>
    </lineage>
</organism>
<feature type="transmembrane region" description="Helical" evidence="7">
    <location>
        <begin position="341"/>
        <end position="363"/>
    </location>
</feature>
<evidence type="ECO:0000259" key="8">
    <source>
        <dbReference type="Pfam" id="PF03600"/>
    </source>
</evidence>
<evidence type="ECO:0000313" key="9">
    <source>
        <dbReference type="EMBL" id="MBA5243220.1"/>
    </source>
</evidence>
<feature type="domain" description="Citrate transporter-like" evidence="8">
    <location>
        <begin position="4"/>
        <end position="299"/>
    </location>
</feature>
<keyword evidence="4 7" id="KW-0812">Transmembrane</keyword>
<comment type="subcellular location">
    <subcellularLocation>
        <location evidence="1">Cell membrane</location>
        <topology evidence="1">Multi-pass membrane protein</topology>
    </subcellularLocation>
</comment>
<name>A0A7W2E909_9CORY</name>
<gene>
    <name evidence="9" type="ORF">H0193_00040</name>
</gene>
<evidence type="ECO:0000313" key="10">
    <source>
        <dbReference type="Proteomes" id="UP000523682"/>
    </source>
</evidence>
<dbReference type="PANTHER" id="PTHR43302:SF5">
    <property type="entry name" value="TRANSPORTER ARSB-RELATED"/>
    <property type="match status" value="1"/>
</dbReference>
<evidence type="ECO:0000256" key="5">
    <source>
        <dbReference type="ARBA" id="ARBA00022989"/>
    </source>
</evidence>
<dbReference type="Proteomes" id="UP000523682">
    <property type="component" value="Unassembled WGS sequence"/>
</dbReference>
<dbReference type="Pfam" id="PF03600">
    <property type="entry name" value="CitMHS"/>
    <property type="match status" value="1"/>
</dbReference>
<feature type="transmembrane region" description="Helical" evidence="7">
    <location>
        <begin position="303"/>
        <end position="326"/>
    </location>
</feature>
<protein>
    <submittedName>
        <fullName evidence="9">Arsenic transporter</fullName>
    </submittedName>
</protein>
<feature type="transmembrane region" description="Helical" evidence="7">
    <location>
        <begin position="62"/>
        <end position="91"/>
    </location>
</feature>
<proteinExistence type="predicted"/>
<feature type="transmembrane region" description="Helical" evidence="7">
    <location>
        <begin position="269"/>
        <end position="291"/>
    </location>
</feature>
<dbReference type="InterPro" id="IPR004680">
    <property type="entry name" value="Cit_transptr-like_dom"/>
</dbReference>
<sequence>MAAFAGLTAASPADAVALAARLIPVLTFAAGMSAVVNLASRVRIFEWLVSALERGTSSREAVFAGFLALAVASTVFFSLDTTAIMLTPLAVQLASHFRLPQPAVALSVVWIANLASMPLPVSNLTNLLALGGAAFNTNHEYIRTAAAPAAAAIAVAVAAAYSARLIYRAATPAPNHAPTAVARPTPALIVLGATVAALLSPVPYWLTGVVAAVAMWFAVGPAGRKAGAASLIPWHALLLAATLSAAAVLALHVDAVAAAVGLLDGAHPGAIAAAGALAANGINNLPAFLALEPAAGGQDGVMALLIGVNAGPLVTPWASLATLLWADQLKRAGAAVPWRHFILWGLVLAPVAVTAATAALLAAG</sequence>
<comment type="caution">
    <text evidence="9">The sequence shown here is derived from an EMBL/GenBank/DDBJ whole genome shotgun (WGS) entry which is preliminary data.</text>
</comment>
<evidence type="ECO:0000256" key="4">
    <source>
        <dbReference type="ARBA" id="ARBA00022692"/>
    </source>
</evidence>
<dbReference type="AlphaFoldDB" id="A0A7W2E909"/>
<dbReference type="GO" id="GO:0055085">
    <property type="term" value="P:transmembrane transport"/>
    <property type="evidence" value="ECO:0007669"/>
    <property type="project" value="InterPro"/>
</dbReference>
<feature type="transmembrane region" description="Helical" evidence="7">
    <location>
        <begin position="236"/>
        <end position="263"/>
    </location>
</feature>